<proteinExistence type="predicted"/>
<keyword evidence="4" id="KW-1185">Reference proteome</keyword>
<dbReference type="GeneID" id="101267605"/>
<feature type="region of interest" description="Disordered" evidence="1">
    <location>
        <begin position="121"/>
        <end position="171"/>
    </location>
</feature>
<evidence type="ECO:0000313" key="4">
    <source>
        <dbReference type="Proteomes" id="UP000004994"/>
    </source>
</evidence>
<reference evidence="3" key="1">
    <citation type="journal article" date="2012" name="Nature">
        <title>The tomato genome sequence provides insights into fleshy fruit evolution.</title>
        <authorList>
            <consortium name="Tomato Genome Consortium"/>
        </authorList>
    </citation>
    <scope>NUCLEOTIDE SEQUENCE [LARGE SCALE GENOMIC DNA]</scope>
    <source>
        <strain evidence="3">cv. Heinz 1706</strain>
    </source>
</reference>
<dbReference type="EnsemblPlants" id="Solyc05g013530.3.1">
    <property type="protein sequence ID" value="Solyc05g013530.3.1"/>
    <property type="gene ID" value="Solyc05g013530.3"/>
</dbReference>
<dbReference type="SUPFAM" id="SSF54277">
    <property type="entry name" value="CAD &amp; PB1 domains"/>
    <property type="match status" value="1"/>
</dbReference>
<dbReference type="PANTHER" id="PTHR31066">
    <property type="entry name" value="OS05G0427100 PROTEIN-RELATED"/>
    <property type="match status" value="1"/>
</dbReference>
<dbReference type="SMART" id="SM00666">
    <property type="entry name" value="PB1"/>
    <property type="match status" value="1"/>
</dbReference>
<gene>
    <name evidence="3" type="primary">LOC101267605</name>
</gene>
<feature type="domain" description="PB1" evidence="2">
    <location>
        <begin position="27"/>
        <end position="106"/>
    </location>
</feature>
<dbReference type="InterPro" id="IPR000270">
    <property type="entry name" value="PB1_dom"/>
</dbReference>
<dbReference type="InterPro" id="IPR053198">
    <property type="entry name" value="Gynoecium_Dev_Regulator"/>
</dbReference>
<dbReference type="PaxDb" id="4081-Solyc05g013530.2.1"/>
<evidence type="ECO:0000259" key="2">
    <source>
        <dbReference type="SMART" id="SM00666"/>
    </source>
</evidence>
<dbReference type="CDD" id="cd06410">
    <property type="entry name" value="PB1_UP2"/>
    <property type="match status" value="1"/>
</dbReference>
<organism evidence="3">
    <name type="scientific">Solanum lycopersicum</name>
    <name type="common">Tomato</name>
    <name type="synonym">Lycopersicon esculentum</name>
    <dbReference type="NCBI Taxonomy" id="4081"/>
    <lineage>
        <taxon>Eukaryota</taxon>
        <taxon>Viridiplantae</taxon>
        <taxon>Streptophyta</taxon>
        <taxon>Embryophyta</taxon>
        <taxon>Tracheophyta</taxon>
        <taxon>Spermatophyta</taxon>
        <taxon>Magnoliopsida</taxon>
        <taxon>eudicotyledons</taxon>
        <taxon>Gunneridae</taxon>
        <taxon>Pentapetalae</taxon>
        <taxon>asterids</taxon>
        <taxon>lamiids</taxon>
        <taxon>Solanales</taxon>
        <taxon>Solanaceae</taxon>
        <taxon>Solanoideae</taxon>
        <taxon>Solaneae</taxon>
        <taxon>Solanum</taxon>
        <taxon>Solanum subgen. Lycopersicon</taxon>
    </lineage>
</organism>
<accession>A0A3Q7GHD1</accession>
<protein>
    <recommendedName>
        <fullName evidence="2">PB1 domain-containing protein</fullName>
    </recommendedName>
</protein>
<reference evidence="3" key="2">
    <citation type="submission" date="2019-01" db="UniProtKB">
        <authorList>
            <consortium name="EnsemblPlants"/>
        </authorList>
    </citation>
    <scope>IDENTIFICATION</scope>
    <source>
        <strain evidence="3">cv. Heinz 1706</strain>
    </source>
</reference>
<dbReference type="SMR" id="A0A3Q7GHD1"/>
<name>A0A3Q7GHD1_SOLLC</name>
<dbReference type="Gene3D" id="3.10.20.90">
    <property type="entry name" value="Phosphatidylinositol 3-kinase Catalytic Subunit, Chain A, domain 1"/>
    <property type="match status" value="1"/>
</dbReference>
<dbReference type="OrthoDB" id="1914296at2759"/>
<dbReference type="Proteomes" id="UP000004994">
    <property type="component" value="Chromosome 5"/>
</dbReference>
<feature type="compositionally biased region" description="Low complexity" evidence="1">
    <location>
        <begin position="122"/>
        <end position="160"/>
    </location>
</feature>
<dbReference type="AlphaFoldDB" id="A0A3Q7GHD1"/>
<dbReference type="FunCoup" id="A0A3Q7GHD1">
    <property type="interactions" value="218"/>
</dbReference>
<sequence length="236" mass="26450">MVSPSINSHNFPLKFLCSYGGKIIPRQTDGKLRYYGGETRVLSVDRSISFTELLVKLGEMCGSSVSLRCQLPNEDLDALVSITSDEDLANLIEEYDRVSKISSFLKMRAFLYPPKSTKKVVSPTPSIASTSSTNSTTISNPDVTSSPSSFCSTVTSPPTSTRHHDCPRPYKKMARNSLDETISGRIRHIRTRSSPVMFPICHEKVTAKIPQYAYHHSHGNNSRHIYLIHHGNQYWQ</sequence>
<dbReference type="PANTHER" id="PTHR31066:SF10">
    <property type="entry name" value="OCTICOSAPEPTIDE_PHOX_BEM1P FAMILY PROTEIN"/>
    <property type="match status" value="1"/>
</dbReference>
<dbReference type="STRING" id="4081.A0A3Q7GHD1"/>
<dbReference type="OMA" id="HIYLIHN"/>
<dbReference type="InParanoid" id="A0A3Q7GHD1"/>
<evidence type="ECO:0000256" key="1">
    <source>
        <dbReference type="SAM" id="MobiDB-lite"/>
    </source>
</evidence>
<evidence type="ECO:0000313" key="3">
    <source>
        <dbReference type="EnsemblPlants" id="Solyc05g013530.3.1"/>
    </source>
</evidence>
<dbReference type="Gramene" id="Solyc05g013530.3.1">
    <property type="protein sequence ID" value="Solyc05g013530.3.1"/>
    <property type="gene ID" value="Solyc05g013530.3"/>
</dbReference>
<dbReference type="RefSeq" id="XP_010320935.1">
    <property type="nucleotide sequence ID" value="XM_010322633.4"/>
</dbReference>
<dbReference type="Pfam" id="PF00564">
    <property type="entry name" value="PB1"/>
    <property type="match status" value="1"/>
</dbReference>